<reference evidence="2 3" key="1">
    <citation type="submission" date="2022-10" db="EMBL/GenBank/DDBJ databases">
        <authorList>
            <person name="Xie J."/>
            <person name="Shen N."/>
        </authorList>
    </citation>
    <scope>NUCLEOTIDE SEQUENCE [LARGE SCALE GENOMIC DNA]</scope>
    <source>
        <strain evidence="2 3">YIM65594</strain>
    </source>
</reference>
<accession>A0ABU6F6Q8</accession>
<feature type="transmembrane region" description="Helical" evidence="1">
    <location>
        <begin position="32"/>
        <end position="51"/>
    </location>
</feature>
<evidence type="ECO:0000313" key="2">
    <source>
        <dbReference type="EMBL" id="MEB8339045.1"/>
    </source>
</evidence>
<keyword evidence="3" id="KW-1185">Reference proteome</keyword>
<sequence>MRTRTEEDTKAFIKEKELERELRAAGPGKGTAILTGIVVLFLLGWVVYALVR</sequence>
<organism evidence="2 3">
    <name type="scientific">Streptomyces endophyticus</name>
    <dbReference type="NCBI Taxonomy" id="714166"/>
    <lineage>
        <taxon>Bacteria</taxon>
        <taxon>Bacillati</taxon>
        <taxon>Actinomycetota</taxon>
        <taxon>Actinomycetes</taxon>
        <taxon>Kitasatosporales</taxon>
        <taxon>Streptomycetaceae</taxon>
        <taxon>Streptomyces</taxon>
    </lineage>
</organism>
<dbReference type="RefSeq" id="WP_326016930.1">
    <property type="nucleotide sequence ID" value="NZ_JAOZYC010000108.1"/>
</dbReference>
<proteinExistence type="predicted"/>
<keyword evidence="1" id="KW-0812">Transmembrane</keyword>
<comment type="caution">
    <text evidence="2">The sequence shown here is derived from an EMBL/GenBank/DDBJ whole genome shotgun (WGS) entry which is preliminary data.</text>
</comment>
<keyword evidence="1" id="KW-1133">Transmembrane helix</keyword>
<evidence type="ECO:0000256" key="1">
    <source>
        <dbReference type="SAM" id="Phobius"/>
    </source>
</evidence>
<evidence type="ECO:0000313" key="3">
    <source>
        <dbReference type="Proteomes" id="UP001354931"/>
    </source>
</evidence>
<name>A0ABU6F6Q8_9ACTN</name>
<gene>
    <name evidence="2" type="ORF">OKJ99_16255</name>
</gene>
<keyword evidence="1" id="KW-0472">Membrane</keyword>
<dbReference type="EMBL" id="JAOZYC010000108">
    <property type="protein sequence ID" value="MEB8339045.1"/>
    <property type="molecule type" value="Genomic_DNA"/>
</dbReference>
<protein>
    <submittedName>
        <fullName evidence="2">Uncharacterized protein</fullName>
    </submittedName>
</protein>
<dbReference type="Proteomes" id="UP001354931">
    <property type="component" value="Unassembled WGS sequence"/>
</dbReference>